<dbReference type="Proteomes" id="UP000250235">
    <property type="component" value="Unassembled WGS sequence"/>
</dbReference>
<reference evidence="1 2" key="1">
    <citation type="journal article" date="2015" name="Proc. Natl. Acad. Sci. U.S.A.">
        <title>The resurrection genome of Boea hygrometrica: A blueprint for survival of dehydration.</title>
        <authorList>
            <person name="Xiao L."/>
            <person name="Yang G."/>
            <person name="Zhang L."/>
            <person name="Yang X."/>
            <person name="Zhao S."/>
            <person name="Ji Z."/>
            <person name="Zhou Q."/>
            <person name="Hu M."/>
            <person name="Wang Y."/>
            <person name="Chen M."/>
            <person name="Xu Y."/>
            <person name="Jin H."/>
            <person name="Xiao X."/>
            <person name="Hu G."/>
            <person name="Bao F."/>
            <person name="Hu Y."/>
            <person name="Wan P."/>
            <person name="Li L."/>
            <person name="Deng X."/>
            <person name="Kuang T."/>
            <person name="Xiang C."/>
            <person name="Zhu J.K."/>
            <person name="Oliver M.J."/>
            <person name="He Y."/>
        </authorList>
    </citation>
    <scope>NUCLEOTIDE SEQUENCE [LARGE SCALE GENOMIC DNA]</scope>
    <source>
        <strain evidence="2">cv. XS01</strain>
    </source>
</reference>
<protein>
    <submittedName>
        <fullName evidence="1">Uncharacterized protein</fullName>
    </submittedName>
</protein>
<gene>
    <name evidence="1" type="ORF">F511_07300</name>
</gene>
<dbReference type="EMBL" id="KQ992342">
    <property type="protein sequence ID" value="KZV50745.1"/>
    <property type="molecule type" value="Genomic_DNA"/>
</dbReference>
<name>A0A2Z7CWN5_9LAMI</name>
<keyword evidence="2" id="KW-1185">Reference proteome</keyword>
<dbReference type="AlphaFoldDB" id="A0A2Z7CWN5"/>
<accession>A0A2Z7CWN5</accession>
<evidence type="ECO:0000313" key="2">
    <source>
        <dbReference type="Proteomes" id="UP000250235"/>
    </source>
</evidence>
<evidence type="ECO:0000313" key="1">
    <source>
        <dbReference type="EMBL" id="KZV50745.1"/>
    </source>
</evidence>
<proteinExistence type="predicted"/>
<organism evidence="1 2">
    <name type="scientific">Dorcoceras hygrometricum</name>
    <dbReference type="NCBI Taxonomy" id="472368"/>
    <lineage>
        <taxon>Eukaryota</taxon>
        <taxon>Viridiplantae</taxon>
        <taxon>Streptophyta</taxon>
        <taxon>Embryophyta</taxon>
        <taxon>Tracheophyta</taxon>
        <taxon>Spermatophyta</taxon>
        <taxon>Magnoliopsida</taxon>
        <taxon>eudicotyledons</taxon>
        <taxon>Gunneridae</taxon>
        <taxon>Pentapetalae</taxon>
        <taxon>asterids</taxon>
        <taxon>lamiids</taxon>
        <taxon>Lamiales</taxon>
        <taxon>Gesneriaceae</taxon>
        <taxon>Didymocarpoideae</taxon>
        <taxon>Trichosporeae</taxon>
        <taxon>Loxocarpinae</taxon>
        <taxon>Dorcoceras</taxon>
    </lineage>
</organism>
<sequence length="77" mass="9046">MHHLRPGDETILHTSCHLSVQTLDYAQLSVFCVLERFEHREVDQEESTRRFDLYRPDPIALKLRELLAQMHTSSQAV</sequence>